<dbReference type="Pfam" id="PF00391">
    <property type="entry name" value="PEP-utilizers"/>
    <property type="match status" value="1"/>
</dbReference>
<evidence type="ECO:0000256" key="13">
    <source>
        <dbReference type="ARBA" id="ARBA00033470"/>
    </source>
</evidence>
<evidence type="ECO:0000256" key="12">
    <source>
        <dbReference type="ARBA" id="ARBA00022842"/>
    </source>
</evidence>
<dbReference type="SUPFAM" id="SSF56059">
    <property type="entry name" value="Glutathione synthetase ATP-binding domain-like"/>
    <property type="match status" value="1"/>
</dbReference>
<comment type="pathway">
    <text evidence="3">Carbohydrate biosynthesis; gluconeogenesis.</text>
</comment>
<keyword evidence="18" id="KW-1185">Reference proteome</keyword>
<dbReference type="EMBL" id="AP024485">
    <property type="protein sequence ID" value="BCS89711.1"/>
    <property type="molecule type" value="Genomic_DNA"/>
</dbReference>
<organism evidence="17 18">
    <name type="scientific">Pseudodesulfovibrio sediminis</name>
    <dbReference type="NCBI Taxonomy" id="2810563"/>
    <lineage>
        <taxon>Bacteria</taxon>
        <taxon>Pseudomonadati</taxon>
        <taxon>Thermodesulfobacteriota</taxon>
        <taxon>Desulfovibrionia</taxon>
        <taxon>Desulfovibrionales</taxon>
        <taxon>Desulfovibrionaceae</taxon>
    </lineage>
</organism>
<keyword evidence="12" id="KW-0460">Magnesium</keyword>
<comment type="cofactor">
    <cofactor evidence="1">
        <name>Mg(2+)</name>
        <dbReference type="ChEBI" id="CHEBI:18420"/>
    </cofactor>
</comment>
<name>A0ABN6EXF5_9BACT</name>
<feature type="domain" description="PEP-utilising enzyme mobile" evidence="15">
    <location>
        <begin position="482"/>
        <end position="551"/>
    </location>
</feature>
<dbReference type="PANTHER" id="PTHR43030">
    <property type="entry name" value="PHOSPHOENOLPYRUVATE SYNTHASE"/>
    <property type="match status" value="1"/>
</dbReference>
<dbReference type="EC" id="2.7.9.2" evidence="5"/>
<dbReference type="Pfam" id="PF01326">
    <property type="entry name" value="PPDK_N"/>
    <property type="match status" value="1"/>
</dbReference>
<dbReference type="RefSeq" id="WP_229591672.1">
    <property type="nucleotide sequence ID" value="NZ_AP024485.1"/>
</dbReference>
<comment type="similarity">
    <text evidence="4">Belongs to the PEP-utilizing enzyme family.</text>
</comment>
<keyword evidence="10" id="KW-0418">Kinase</keyword>
<evidence type="ECO:0000256" key="8">
    <source>
        <dbReference type="ARBA" id="ARBA00022723"/>
    </source>
</evidence>
<dbReference type="SUPFAM" id="SSF52009">
    <property type="entry name" value="Phosphohistidine domain"/>
    <property type="match status" value="1"/>
</dbReference>
<dbReference type="Gene3D" id="3.50.30.10">
    <property type="entry name" value="Phosphohistidine domain"/>
    <property type="match status" value="1"/>
</dbReference>
<dbReference type="InterPro" id="IPR006319">
    <property type="entry name" value="PEP_synth"/>
</dbReference>
<evidence type="ECO:0000259" key="16">
    <source>
        <dbReference type="Pfam" id="PF01326"/>
    </source>
</evidence>
<evidence type="ECO:0000256" key="1">
    <source>
        <dbReference type="ARBA" id="ARBA00001946"/>
    </source>
</evidence>
<evidence type="ECO:0000256" key="3">
    <source>
        <dbReference type="ARBA" id="ARBA00004742"/>
    </source>
</evidence>
<evidence type="ECO:0000256" key="7">
    <source>
        <dbReference type="ARBA" id="ARBA00022679"/>
    </source>
</evidence>
<dbReference type="Proteomes" id="UP001053296">
    <property type="component" value="Chromosome"/>
</dbReference>
<evidence type="ECO:0000256" key="11">
    <source>
        <dbReference type="ARBA" id="ARBA00022840"/>
    </source>
</evidence>
<evidence type="ECO:0000256" key="4">
    <source>
        <dbReference type="ARBA" id="ARBA00007837"/>
    </source>
</evidence>
<dbReference type="InterPro" id="IPR002192">
    <property type="entry name" value="PPDK_AMP/ATP-bd"/>
</dbReference>
<dbReference type="InterPro" id="IPR013815">
    <property type="entry name" value="ATP_grasp_subdomain_1"/>
</dbReference>
<keyword evidence="11" id="KW-0067">ATP-binding</keyword>
<evidence type="ECO:0000256" key="9">
    <source>
        <dbReference type="ARBA" id="ARBA00022741"/>
    </source>
</evidence>
<dbReference type="Gene3D" id="3.30.1490.20">
    <property type="entry name" value="ATP-grasp fold, A domain"/>
    <property type="match status" value="1"/>
</dbReference>
<dbReference type="InterPro" id="IPR036637">
    <property type="entry name" value="Phosphohistidine_dom_sf"/>
</dbReference>
<evidence type="ECO:0000256" key="6">
    <source>
        <dbReference type="ARBA" id="ARBA00021623"/>
    </source>
</evidence>
<sequence length="857" mass="95484">MGILDWFSFRKKETTPEERAEIRRVFAARYDHFRLLIQANTRAHELIGELEEALRGFTPYGMHYVHTLCTRISTSIFQMVRHLGELNHHGHDDLVEVLESINENIMAEIELDTPQTHGAWVMNLAEVGRDHVDMCGPKMAMLGEAGARLGLDIPAGFVVTVSAFHRFMEVNDLGVEIERIIQTTDERDRESVFLASSKIMQRVMDTRLPDDLAESILEAHDNLHRTMGSPPDLAVRSSALGEDVEGASYAGQYRSLLNVDRGSLLNAYKEVVASKYSRQAMAYRMNQGIRDRDVAMSVGCMTMVDALSGGVAYSRSPVNMRDDTVSIHSVWGLPKPVVDGTASTDDFIVRRQPFSVVETLVADKKDKFVCSPQTGVCRVDVMEERMLEPSLTDALAIMIAREAVRIETYFGTPQDIEWAVTADGAFHLLQCRPLMQMTSNDAVALPVGGLPAPALSGGLTASPGVGVGPAYTVRKDVDVLSFPDGGVLIIKNALPSRAALLDRCSAVVAEQGGMAGHLANVAREFGVPALFGMKGVVGNFENGQLLTVDADGRAVYTGPVESLLVEKPRQRIMRGSKVQDALRRAARFIVRLNLTDPESPEFKPSNCRTLHDIMRYCHEKAVLEMFQFGTNEEFIEAASRQLITDVPKQFWVLNLDDGITPEGMARTDRTVLLSQVDSFPMQALWEGMQAVPWEGPPPVHTKGFMSIMFEATVNPNLIPATGTHYTQKNYFMISKNYCSLQSRFGFHFCGAESLVSDRISENYASFQFKGGAANTERRILRAQFVGGMLEDLDFRVRVRQDNVFARVEGLNRASMGFRLKVLGYLITHTRQLDMIMTNSAEVARRKERFLKDFEMFR</sequence>
<comment type="function">
    <text evidence="2">Catalyzes the phosphorylation of pyruvate to phosphoenolpyruvate.</text>
</comment>
<evidence type="ECO:0000313" key="17">
    <source>
        <dbReference type="EMBL" id="BCS89711.1"/>
    </source>
</evidence>
<reference evidence="17" key="1">
    <citation type="journal article" date="2022" name="Arch. Microbiol.">
        <title>Pseudodesulfovibrio sediminis sp. nov., a mesophilic and neutrophilic sulfate-reducing bacterium isolated from sediment of a brackish lake.</title>
        <authorList>
            <person name="Takahashi A."/>
            <person name="Kojima H."/>
            <person name="Watanabe M."/>
            <person name="Fukui M."/>
        </authorList>
    </citation>
    <scope>NUCLEOTIDE SEQUENCE</scope>
    <source>
        <strain evidence="17">SF6</strain>
    </source>
</reference>
<evidence type="ECO:0000256" key="2">
    <source>
        <dbReference type="ARBA" id="ARBA00002988"/>
    </source>
</evidence>
<dbReference type="InterPro" id="IPR008279">
    <property type="entry name" value="PEP-util_enz_mobile_dom"/>
</dbReference>
<dbReference type="Gene3D" id="3.30.470.20">
    <property type="entry name" value="ATP-grasp fold, B domain"/>
    <property type="match status" value="1"/>
</dbReference>
<accession>A0ABN6EXF5</accession>
<gene>
    <name evidence="17" type="ORF">PSDVSF_29530</name>
</gene>
<keyword evidence="9" id="KW-0547">Nucleotide-binding</keyword>
<evidence type="ECO:0000259" key="15">
    <source>
        <dbReference type="Pfam" id="PF00391"/>
    </source>
</evidence>
<evidence type="ECO:0000313" key="18">
    <source>
        <dbReference type="Proteomes" id="UP001053296"/>
    </source>
</evidence>
<dbReference type="PANTHER" id="PTHR43030:SF1">
    <property type="entry name" value="PHOSPHOENOLPYRUVATE SYNTHASE"/>
    <property type="match status" value="1"/>
</dbReference>
<comment type="catalytic activity">
    <reaction evidence="14">
        <text>pyruvate + ATP + H2O = phosphoenolpyruvate + AMP + phosphate + 2 H(+)</text>
        <dbReference type="Rhea" id="RHEA:11364"/>
        <dbReference type="ChEBI" id="CHEBI:15361"/>
        <dbReference type="ChEBI" id="CHEBI:15377"/>
        <dbReference type="ChEBI" id="CHEBI:15378"/>
        <dbReference type="ChEBI" id="CHEBI:30616"/>
        <dbReference type="ChEBI" id="CHEBI:43474"/>
        <dbReference type="ChEBI" id="CHEBI:58702"/>
        <dbReference type="ChEBI" id="CHEBI:456215"/>
        <dbReference type="EC" id="2.7.9.2"/>
    </reaction>
</comment>
<keyword evidence="8" id="KW-0479">Metal-binding</keyword>
<evidence type="ECO:0000256" key="14">
    <source>
        <dbReference type="ARBA" id="ARBA00047700"/>
    </source>
</evidence>
<evidence type="ECO:0000256" key="10">
    <source>
        <dbReference type="ARBA" id="ARBA00022777"/>
    </source>
</evidence>
<protein>
    <recommendedName>
        <fullName evidence="6">Phosphoenolpyruvate synthase</fullName>
        <ecNumber evidence="5">2.7.9.2</ecNumber>
    </recommendedName>
    <alternativeName>
        <fullName evidence="13">Pyruvate, water dikinase</fullName>
    </alternativeName>
</protein>
<evidence type="ECO:0000256" key="5">
    <source>
        <dbReference type="ARBA" id="ARBA00011996"/>
    </source>
</evidence>
<keyword evidence="7" id="KW-0808">Transferase</keyword>
<proteinExistence type="inferred from homology"/>
<feature type="domain" description="Pyruvate phosphate dikinase AMP/ATP-binding" evidence="16">
    <location>
        <begin position="133"/>
        <end position="439"/>
    </location>
</feature>